<dbReference type="CDD" id="cd17477">
    <property type="entry name" value="MFS_YcaD_like"/>
    <property type="match status" value="1"/>
</dbReference>
<accession>A0A1X7HPL0</accession>
<evidence type="ECO:0000256" key="2">
    <source>
        <dbReference type="ARBA" id="ARBA00022989"/>
    </source>
</evidence>
<feature type="transmembrane region" description="Helical" evidence="5">
    <location>
        <begin position="128"/>
        <end position="147"/>
    </location>
</feature>
<dbReference type="OrthoDB" id="9810614at2"/>
<feature type="transmembrane region" description="Helical" evidence="5">
    <location>
        <begin position="317"/>
        <end position="339"/>
    </location>
</feature>
<dbReference type="PANTHER" id="PTHR23521">
    <property type="entry name" value="TRANSPORTER MFS SUPERFAMILY"/>
    <property type="match status" value="1"/>
</dbReference>
<evidence type="ECO:0000256" key="3">
    <source>
        <dbReference type="ARBA" id="ARBA00023136"/>
    </source>
</evidence>
<feature type="transmembrane region" description="Helical" evidence="5">
    <location>
        <begin position="284"/>
        <end position="305"/>
    </location>
</feature>
<dbReference type="InterPro" id="IPR047200">
    <property type="entry name" value="MFS_YcaD-like"/>
</dbReference>
<evidence type="ECO:0000313" key="6">
    <source>
        <dbReference type="EMBL" id="SMF89635.1"/>
    </source>
</evidence>
<evidence type="ECO:0000256" key="1">
    <source>
        <dbReference type="ARBA" id="ARBA00022692"/>
    </source>
</evidence>
<dbReference type="GO" id="GO:0022857">
    <property type="term" value="F:transmembrane transporter activity"/>
    <property type="evidence" value="ECO:0007669"/>
    <property type="project" value="InterPro"/>
</dbReference>
<feature type="transmembrane region" description="Helical" evidence="5">
    <location>
        <begin position="351"/>
        <end position="368"/>
    </location>
</feature>
<feature type="transmembrane region" description="Helical" evidence="5">
    <location>
        <begin position="259"/>
        <end position="278"/>
    </location>
</feature>
<keyword evidence="1 5" id="KW-0812">Transmembrane</keyword>
<dbReference type="Proteomes" id="UP000192936">
    <property type="component" value="Unassembled WGS sequence"/>
</dbReference>
<keyword evidence="3 5" id="KW-0472">Membrane</keyword>
<dbReference type="GO" id="GO:0005886">
    <property type="term" value="C:plasma membrane"/>
    <property type="evidence" value="ECO:0007669"/>
    <property type="project" value="TreeGrafter"/>
</dbReference>
<dbReference type="InterPro" id="IPR036259">
    <property type="entry name" value="MFS_trans_sf"/>
</dbReference>
<name>A0A1X7HPL0_9PROT</name>
<sequence length="425" mass="43316">MMPPLLPVMAAAVLLQAGNGLLQALLPLRMQAQGLSASDIGMVASAYGVGFAAGCLAAPRVVRRLGFVRAYAGLAALMAILALALPLAGGNVGWVLLRALTGVGFAGLFTVIEGWIGAGAQDGNRGRVLAVYMVTTKLALMAGPLLLDPGGDQPFRLLILLILLSVLPVALTRPARPAQPTAVSLDLRGLFRLAPSALVGCFAVGVVTGTMIAFAPLYGLRIGLSEPAAAALLVALQGGSLLAQWPLGALSDRRDRRVVIAAVAATGAVLSAGLAMLPAGSPAWLVWAGFALWGSQVLCIYALCVAHACDVVPPGRIVPTVSGLLVVWAAGAMVGPVPGALLMDRLGPPGLFVYAAAGCIALAAFVLIRRAVRERDRAPGRPPFRPLPPDSLTGAAISGPRTVIEPSGIEPSGIERSGIGPPEGR</sequence>
<dbReference type="RefSeq" id="WP_085091600.1">
    <property type="nucleotide sequence ID" value="NZ_FXAK01000009.1"/>
</dbReference>
<organism evidence="6 7">
    <name type="scientific">Azospirillum oryzae</name>
    <dbReference type="NCBI Taxonomy" id="286727"/>
    <lineage>
        <taxon>Bacteria</taxon>
        <taxon>Pseudomonadati</taxon>
        <taxon>Pseudomonadota</taxon>
        <taxon>Alphaproteobacteria</taxon>
        <taxon>Rhodospirillales</taxon>
        <taxon>Azospirillaceae</taxon>
        <taxon>Azospirillum</taxon>
    </lineage>
</organism>
<dbReference type="InterPro" id="IPR011701">
    <property type="entry name" value="MFS"/>
</dbReference>
<keyword evidence="2 5" id="KW-1133">Transmembrane helix</keyword>
<evidence type="ECO:0000256" key="4">
    <source>
        <dbReference type="SAM" id="MobiDB-lite"/>
    </source>
</evidence>
<feature type="transmembrane region" description="Helical" evidence="5">
    <location>
        <begin position="40"/>
        <end position="58"/>
    </location>
</feature>
<dbReference type="AlphaFoldDB" id="A0A1X7HPL0"/>
<feature type="transmembrane region" description="Helical" evidence="5">
    <location>
        <begin position="70"/>
        <end position="89"/>
    </location>
</feature>
<dbReference type="EMBL" id="FXAK01000009">
    <property type="protein sequence ID" value="SMF89635.1"/>
    <property type="molecule type" value="Genomic_DNA"/>
</dbReference>
<evidence type="ECO:0000256" key="5">
    <source>
        <dbReference type="SAM" id="Phobius"/>
    </source>
</evidence>
<feature type="transmembrane region" description="Helical" evidence="5">
    <location>
        <begin position="227"/>
        <end position="247"/>
    </location>
</feature>
<feature type="transmembrane region" description="Helical" evidence="5">
    <location>
        <begin position="193"/>
        <end position="215"/>
    </location>
</feature>
<feature type="region of interest" description="Disordered" evidence="4">
    <location>
        <begin position="377"/>
        <end position="425"/>
    </location>
</feature>
<proteinExistence type="predicted"/>
<dbReference type="STRING" id="286727.SAMN02982917_6811"/>
<feature type="compositionally biased region" description="Pro residues" evidence="4">
    <location>
        <begin position="380"/>
        <end position="389"/>
    </location>
</feature>
<reference evidence="6 7" key="1">
    <citation type="submission" date="2017-04" db="EMBL/GenBank/DDBJ databases">
        <authorList>
            <person name="Afonso C.L."/>
            <person name="Miller P.J."/>
            <person name="Scott M.A."/>
            <person name="Spackman E."/>
            <person name="Goraichik I."/>
            <person name="Dimitrov K.M."/>
            <person name="Suarez D.L."/>
            <person name="Swayne D.E."/>
        </authorList>
    </citation>
    <scope>NUCLEOTIDE SEQUENCE [LARGE SCALE GENOMIC DNA]</scope>
    <source>
        <strain evidence="6 7">A2P</strain>
    </source>
</reference>
<feature type="transmembrane region" description="Helical" evidence="5">
    <location>
        <begin position="153"/>
        <end position="172"/>
    </location>
</feature>
<dbReference type="Gene3D" id="1.20.1250.20">
    <property type="entry name" value="MFS general substrate transporter like domains"/>
    <property type="match status" value="2"/>
</dbReference>
<dbReference type="Pfam" id="PF07690">
    <property type="entry name" value="MFS_1"/>
    <property type="match status" value="1"/>
</dbReference>
<feature type="transmembrane region" description="Helical" evidence="5">
    <location>
        <begin position="95"/>
        <end position="116"/>
    </location>
</feature>
<dbReference type="PANTHER" id="PTHR23521:SF3">
    <property type="entry name" value="MFS TRANSPORTER"/>
    <property type="match status" value="1"/>
</dbReference>
<dbReference type="SUPFAM" id="SSF103473">
    <property type="entry name" value="MFS general substrate transporter"/>
    <property type="match status" value="1"/>
</dbReference>
<evidence type="ECO:0000313" key="7">
    <source>
        <dbReference type="Proteomes" id="UP000192936"/>
    </source>
</evidence>
<protein>
    <submittedName>
        <fullName evidence="6">Predicted arabinose efflux permease, MFS family</fullName>
    </submittedName>
</protein>
<gene>
    <name evidence="6" type="ORF">SAMN02982917_6811</name>
</gene>